<feature type="compositionally biased region" description="Low complexity" evidence="1">
    <location>
        <begin position="679"/>
        <end position="693"/>
    </location>
</feature>
<feature type="region of interest" description="Disordered" evidence="1">
    <location>
        <begin position="75"/>
        <end position="135"/>
    </location>
</feature>
<feature type="domain" description="FH2" evidence="2">
    <location>
        <begin position="147"/>
        <end position="545"/>
    </location>
</feature>
<dbReference type="EMBL" id="BTSX01000003">
    <property type="protein sequence ID" value="GMS90666.1"/>
    <property type="molecule type" value="Genomic_DNA"/>
</dbReference>
<dbReference type="InterPro" id="IPR015425">
    <property type="entry name" value="FH2_Formin"/>
</dbReference>
<feature type="compositionally biased region" description="Low complexity" evidence="1">
    <location>
        <begin position="887"/>
        <end position="897"/>
    </location>
</feature>
<feature type="region of interest" description="Disordered" evidence="1">
    <location>
        <begin position="676"/>
        <end position="736"/>
    </location>
</feature>
<feature type="compositionally biased region" description="Polar residues" evidence="1">
    <location>
        <begin position="720"/>
        <end position="733"/>
    </location>
</feature>
<feature type="compositionally biased region" description="Low complexity" evidence="1">
    <location>
        <begin position="783"/>
        <end position="800"/>
    </location>
</feature>
<organism evidence="3 4">
    <name type="scientific">Pristionchus entomophagus</name>
    <dbReference type="NCBI Taxonomy" id="358040"/>
    <lineage>
        <taxon>Eukaryota</taxon>
        <taxon>Metazoa</taxon>
        <taxon>Ecdysozoa</taxon>
        <taxon>Nematoda</taxon>
        <taxon>Chromadorea</taxon>
        <taxon>Rhabditida</taxon>
        <taxon>Rhabditina</taxon>
        <taxon>Diplogasteromorpha</taxon>
        <taxon>Diplogasteroidea</taxon>
        <taxon>Neodiplogasteridae</taxon>
        <taxon>Pristionchus</taxon>
    </lineage>
</organism>
<accession>A0AAV5TF28</accession>
<dbReference type="InterPro" id="IPR042201">
    <property type="entry name" value="FH2_Formin_sf"/>
</dbReference>
<feature type="region of interest" description="Disordered" evidence="1">
    <location>
        <begin position="624"/>
        <end position="646"/>
    </location>
</feature>
<keyword evidence="4" id="KW-1185">Reference proteome</keyword>
<comment type="caution">
    <text evidence="3">The sequence shown here is derived from an EMBL/GenBank/DDBJ whole genome shotgun (WGS) entry which is preliminary data.</text>
</comment>
<proteinExistence type="predicted"/>
<feature type="region of interest" description="Disordered" evidence="1">
    <location>
        <begin position="769"/>
        <end position="964"/>
    </location>
</feature>
<dbReference type="PANTHER" id="PTHR46345">
    <property type="entry name" value="INVERTED FORMIN-2"/>
    <property type="match status" value="1"/>
</dbReference>
<dbReference type="Gene3D" id="1.20.58.2220">
    <property type="entry name" value="Formin, FH2 domain"/>
    <property type="match status" value="1"/>
</dbReference>
<feature type="region of interest" description="Disordered" evidence="1">
    <location>
        <begin position="1"/>
        <end position="22"/>
    </location>
</feature>
<dbReference type="Pfam" id="PF02181">
    <property type="entry name" value="FH2"/>
    <property type="match status" value="1"/>
</dbReference>
<dbReference type="PANTHER" id="PTHR46345:SF8">
    <property type="entry name" value="FORMIN 3, ISOFORM B"/>
    <property type="match status" value="1"/>
</dbReference>
<evidence type="ECO:0000313" key="3">
    <source>
        <dbReference type="EMBL" id="GMS90666.1"/>
    </source>
</evidence>
<dbReference type="SMART" id="SM00498">
    <property type="entry name" value="FH2"/>
    <property type="match status" value="1"/>
</dbReference>
<feature type="compositionally biased region" description="Polar residues" evidence="1">
    <location>
        <begin position="634"/>
        <end position="646"/>
    </location>
</feature>
<sequence>LQKSAELVSSLSSILSQQEKTDDESRELLEGLIHLIEGSPDLRIVVGLIKSASVLTLDNNDNVIASPPPTLSTLLDGPPSLIIPPPPPSPPPILVTALPPPPPPPPAVLQAPAPPPPPPPSGTLPPPPPPFLKKPEEKVELPQAMIPKAKPSEGTKMRALQWAKIPVAKVASTSIACTNNIWMRATCSKNDVSVDYDALETLFRIPEASSATTAAAEERKASNASSARKESVNLLCSKRSLQANIFLKQIKDSRALVDDIREGRGAFSKEILAGLAAVLPDKEQVTMLRGYTGDASLLAPPEQFFLSLIAVPDYELRLDCLLFRRHFHTAMEEAAPLLACLRKAVQELIDSRSLGRLLLTIVRVGNYLNHGNTQGNAAGFKLNSLWKVADVRASRAKDGAPSLLHYLAELDADCVRDIEKELTTLQAAAKISVEFVKSEFESIQSKRTALCNRLEKKEEQYFMAEKEYLEDHCSEEIEEVDGQLKKLMEDQGRLRCHFCDDSLKTEETLKIVAHFVSRLAVAAKENEARAARAASAAVAAATCAVHTSQSDNSLEQKASAKVLRRSRTFVPVNDEEATLECLLLRDNRTNLTSNRRRYILPQTSSVASSNLEDYLSAMETERNPAKVIRRRSTMRQTSSDVQQPSTLHEALNEVLGESKEDLPVVKPESSSAIHLEVLDSTSGGDSSSSVSPKSSDEGFDSDAKEALVATTSPIAKAETPQRTTESPSSSCSVTPEAVTVTEAAKVTPPTPVTAGKPVRKTVSITTSPTTVAKVSQVRRPAVSLTSKTPSPPTTRVSTPSRIAVPSSASGIRSPSTLRTPATTTRSTPETKQRTNFSASKLTSPAMVRKPPVRQAAVIAAPPPTQQPKPSPRPSLPSSVFRTPQPIRARPSAAPRRSMPLTDDERKQVTKALSARAASGVSTASRPSLIKTNTPSSTAAKPTINNDVVERPKPLRQTTSRPKWV</sequence>
<dbReference type="AlphaFoldDB" id="A0AAV5TF28"/>
<feature type="compositionally biased region" description="Polar residues" evidence="1">
    <location>
        <begin position="955"/>
        <end position="964"/>
    </location>
</feature>
<feature type="compositionally biased region" description="Low complexity" evidence="1">
    <location>
        <begin position="1"/>
        <end position="16"/>
    </location>
</feature>
<feature type="compositionally biased region" description="Pro residues" evidence="1">
    <location>
        <begin position="81"/>
        <end position="132"/>
    </location>
</feature>
<dbReference type="Proteomes" id="UP001432027">
    <property type="component" value="Unassembled WGS sequence"/>
</dbReference>
<evidence type="ECO:0000313" key="4">
    <source>
        <dbReference type="Proteomes" id="UP001432027"/>
    </source>
</evidence>
<evidence type="ECO:0000256" key="1">
    <source>
        <dbReference type="SAM" id="MobiDB-lite"/>
    </source>
</evidence>
<feature type="compositionally biased region" description="Low complexity" evidence="1">
    <location>
        <begin position="812"/>
        <end position="829"/>
    </location>
</feature>
<feature type="non-terminal residue" evidence="3">
    <location>
        <position position="1"/>
    </location>
</feature>
<gene>
    <name evidence="3" type="ORF">PENTCL1PPCAC_12841</name>
</gene>
<feature type="compositionally biased region" description="Pro residues" evidence="1">
    <location>
        <begin position="860"/>
        <end position="874"/>
    </location>
</feature>
<reference evidence="3" key="1">
    <citation type="submission" date="2023-10" db="EMBL/GenBank/DDBJ databases">
        <title>Genome assembly of Pristionchus species.</title>
        <authorList>
            <person name="Yoshida K."/>
            <person name="Sommer R.J."/>
        </authorList>
    </citation>
    <scope>NUCLEOTIDE SEQUENCE</scope>
    <source>
        <strain evidence="3">RS0144</strain>
    </source>
</reference>
<protein>
    <recommendedName>
        <fullName evidence="2">FH2 domain-containing protein</fullName>
    </recommendedName>
</protein>
<feature type="compositionally biased region" description="Polar residues" evidence="1">
    <location>
        <begin position="833"/>
        <end position="842"/>
    </location>
</feature>
<evidence type="ECO:0000259" key="2">
    <source>
        <dbReference type="PROSITE" id="PS51444"/>
    </source>
</evidence>
<name>A0AAV5TF28_9BILA</name>
<dbReference type="PROSITE" id="PS51444">
    <property type="entry name" value="FH2"/>
    <property type="match status" value="1"/>
</dbReference>
<dbReference type="SUPFAM" id="SSF101447">
    <property type="entry name" value="Formin homology 2 domain (FH2 domain)"/>
    <property type="match status" value="1"/>
</dbReference>
<feature type="compositionally biased region" description="Polar residues" evidence="1">
    <location>
        <begin position="919"/>
        <end position="945"/>
    </location>
</feature>